<dbReference type="Gene3D" id="3.90.550.10">
    <property type="entry name" value="Spore Coat Polysaccharide Biosynthesis Protein SpsA, Chain A"/>
    <property type="match status" value="1"/>
</dbReference>
<dbReference type="Proteomes" id="UP000179360">
    <property type="component" value="Unassembled WGS sequence"/>
</dbReference>
<comment type="catalytic activity">
    <reaction evidence="5">
        <text>3-deoxy-alpha-D-manno-oct-2-ulosonate + CTP = CMP-3-deoxy-beta-D-manno-octulosonate + diphosphate</text>
        <dbReference type="Rhea" id="RHEA:23448"/>
        <dbReference type="ChEBI" id="CHEBI:33019"/>
        <dbReference type="ChEBI" id="CHEBI:37563"/>
        <dbReference type="ChEBI" id="CHEBI:85986"/>
        <dbReference type="ChEBI" id="CHEBI:85987"/>
        <dbReference type="EC" id="2.7.7.38"/>
    </reaction>
</comment>
<accession>A0A1F6TFC4</accession>
<dbReference type="NCBIfam" id="TIGR00466">
    <property type="entry name" value="kdsB"/>
    <property type="match status" value="1"/>
</dbReference>
<evidence type="ECO:0000313" key="7">
    <source>
        <dbReference type="Proteomes" id="UP000179360"/>
    </source>
</evidence>
<comment type="function">
    <text evidence="5">Activates KDO (a required 8-carbon sugar) for incorporation into bacterial lipopolysaccharide in Gram-negative bacteria.</text>
</comment>
<evidence type="ECO:0000256" key="1">
    <source>
        <dbReference type="ARBA" id="ARBA00004370"/>
    </source>
</evidence>
<dbReference type="GO" id="GO:0033468">
    <property type="term" value="P:CMP-keto-3-deoxy-D-manno-octulosonic acid biosynthetic process"/>
    <property type="evidence" value="ECO:0007669"/>
    <property type="project" value="UniProtKB-UniRule"/>
</dbReference>
<dbReference type="STRING" id="1817764.A2637_02480"/>
<dbReference type="NCBIfam" id="NF003950">
    <property type="entry name" value="PRK05450.1-3"/>
    <property type="match status" value="1"/>
</dbReference>
<gene>
    <name evidence="5" type="primary">kdsB</name>
    <name evidence="6" type="ORF">A2637_02480</name>
</gene>
<evidence type="ECO:0000256" key="4">
    <source>
        <dbReference type="ARBA" id="ARBA00022985"/>
    </source>
</evidence>
<dbReference type="PANTHER" id="PTHR42866:SF2">
    <property type="entry name" value="3-DEOXY-MANNO-OCTULOSONATE CYTIDYLYLTRANSFERASE, MITOCHONDRIAL"/>
    <property type="match status" value="1"/>
</dbReference>
<evidence type="ECO:0000256" key="5">
    <source>
        <dbReference type="HAMAP-Rule" id="MF_00057"/>
    </source>
</evidence>
<dbReference type="NCBIfam" id="NF003952">
    <property type="entry name" value="PRK05450.1-5"/>
    <property type="match status" value="1"/>
</dbReference>
<protein>
    <recommendedName>
        <fullName evidence="5">3-deoxy-manno-octulosonate cytidylyltransferase</fullName>
        <ecNumber evidence="5">2.7.7.38</ecNumber>
    </recommendedName>
    <alternativeName>
        <fullName evidence="5">CMP-2-keto-3-deoxyoctulosonic acid synthase</fullName>
        <shortName evidence="5">CKS</shortName>
        <shortName evidence="5">CMP-KDO synthase</shortName>
    </alternativeName>
</protein>
<dbReference type="GO" id="GO:0005829">
    <property type="term" value="C:cytosol"/>
    <property type="evidence" value="ECO:0007669"/>
    <property type="project" value="TreeGrafter"/>
</dbReference>
<dbReference type="InterPro" id="IPR003329">
    <property type="entry name" value="Cytidylyl_trans"/>
</dbReference>
<dbReference type="FunFam" id="3.90.550.10:FF:000011">
    <property type="entry name" value="3-deoxy-manno-octulosonate cytidylyltransferase"/>
    <property type="match status" value="1"/>
</dbReference>
<comment type="caution">
    <text evidence="6">The sequence shown here is derived from an EMBL/GenBank/DDBJ whole genome shotgun (WGS) entry which is preliminary data.</text>
</comment>
<dbReference type="UniPathway" id="UPA00358">
    <property type="reaction ID" value="UER00476"/>
</dbReference>
<dbReference type="InterPro" id="IPR004528">
    <property type="entry name" value="KdsB"/>
</dbReference>
<keyword evidence="3 5" id="KW-0548">Nucleotidyltransferase</keyword>
<dbReference type="EC" id="2.7.7.38" evidence="5"/>
<comment type="subcellular location">
    <subcellularLocation>
        <location evidence="5">Cytoplasm</location>
    </subcellularLocation>
    <subcellularLocation>
        <location evidence="1">Membrane</location>
    </subcellularLocation>
</comment>
<organism evidence="6 7">
    <name type="scientific">Candidatus Muproteobacteria bacterium RIFCSPHIGHO2_01_FULL_65_16</name>
    <dbReference type="NCBI Taxonomy" id="1817764"/>
    <lineage>
        <taxon>Bacteria</taxon>
        <taxon>Pseudomonadati</taxon>
        <taxon>Pseudomonadota</taxon>
        <taxon>Candidatus Muproteobacteria</taxon>
    </lineage>
</organism>
<keyword evidence="2 5" id="KW-0808">Transferase</keyword>
<dbReference type="SUPFAM" id="SSF53448">
    <property type="entry name" value="Nucleotide-diphospho-sugar transferases"/>
    <property type="match status" value="1"/>
</dbReference>
<sequence length="247" mass="26886">MHVIIPARYASTRLSGKPLADIAGKPMIQRVYERARESGARTVTVATDDERIRAACEKFGAAVCMTSVTHRSGTERIAEAIQKLGLGPDEIVVNVQGDEPDISPGLIDRVARTLADHPAAAAATACCPIASDSEHNNPNVVKVVCAKDGHALYFSRAPIPFLRSARHPAPSVAARHIGIYAYRAGFVGRYVALPPCPLEEAEQLEQLRILWNGERIAVCRIQPEEAPKVSVDSPEDLERVRKYFSSK</sequence>
<keyword evidence="5" id="KW-0963">Cytoplasm</keyword>
<dbReference type="InterPro" id="IPR029044">
    <property type="entry name" value="Nucleotide-diphossugar_trans"/>
</dbReference>
<comment type="similarity">
    <text evidence="5">Belongs to the KdsB family.</text>
</comment>
<dbReference type="EMBL" id="MFSY01000130">
    <property type="protein sequence ID" value="OGI43820.1"/>
    <property type="molecule type" value="Genomic_DNA"/>
</dbReference>
<dbReference type="AlphaFoldDB" id="A0A1F6TFC4"/>
<dbReference type="GO" id="GO:0009103">
    <property type="term" value="P:lipopolysaccharide biosynthetic process"/>
    <property type="evidence" value="ECO:0007669"/>
    <property type="project" value="UniProtKB-UniRule"/>
</dbReference>
<evidence type="ECO:0000313" key="6">
    <source>
        <dbReference type="EMBL" id="OGI43820.1"/>
    </source>
</evidence>
<proteinExistence type="inferred from homology"/>
<dbReference type="NCBIfam" id="NF009905">
    <property type="entry name" value="PRK13368.1"/>
    <property type="match status" value="1"/>
</dbReference>
<dbReference type="HAMAP" id="MF_00057">
    <property type="entry name" value="KdsB"/>
    <property type="match status" value="1"/>
</dbReference>
<evidence type="ECO:0000256" key="2">
    <source>
        <dbReference type="ARBA" id="ARBA00022679"/>
    </source>
</evidence>
<evidence type="ECO:0000256" key="3">
    <source>
        <dbReference type="ARBA" id="ARBA00022695"/>
    </source>
</evidence>
<dbReference type="GO" id="GO:0008690">
    <property type="term" value="F:3-deoxy-manno-octulosonate cytidylyltransferase activity"/>
    <property type="evidence" value="ECO:0007669"/>
    <property type="project" value="UniProtKB-UniRule"/>
</dbReference>
<dbReference type="PANTHER" id="PTHR42866">
    <property type="entry name" value="3-DEOXY-MANNO-OCTULOSONATE CYTIDYLYLTRANSFERASE"/>
    <property type="match status" value="1"/>
</dbReference>
<dbReference type="CDD" id="cd02517">
    <property type="entry name" value="CMP-KDO-Synthetase"/>
    <property type="match status" value="1"/>
</dbReference>
<keyword evidence="4 5" id="KW-0448">Lipopolysaccharide biosynthesis</keyword>
<reference evidence="6 7" key="1">
    <citation type="journal article" date="2016" name="Nat. Commun.">
        <title>Thousands of microbial genomes shed light on interconnected biogeochemical processes in an aquifer system.</title>
        <authorList>
            <person name="Anantharaman K."/>
            <person name="Brown C.T."/>
            <person name="Hug L.A."/>
            <person name="Sharon I."/>
            <person name="Castelle C.J."/>
            <person name="Probst A.J."/>
            <person name="Thomas B.C."/>
            <person name="Singh A."/>
            <person name="Wilkins M.J."/>
            <person name="Karaoz U."/>
            <person name="Brodie E.L."/>
            <person name="Williams K.H."/>
            <person name="Hubbard S.S."/>
            <person name="Banfield J.F."/>
        </authorList>
    </citation>
    <scope>NUCLEOTIDE SEQUENCE [LARGE SCALE GENOMIC DNA]</scope>
</reference>
<name>A0A1F6TFC4_9PROT</name>
<dbReference type="GO" id="GO:0016020">
    <property type="term" value="C:membrane"/>
    <property type="evidence" value="ECO:0007669"/>
    <property type="project" value="UniProtKB-SubCell"/>
</dbReference>
<dbReference type="Pfam" id="PF02348">
    <property type="entry name" value="CTP_transf_3"/>
    <property type="match status" value="1"/>
</dbReference>
<comment type="pathway">
    <text evidence="5">Nucleotide-sugar biosynthesis; CMP-3-deoxy-D-manno-octulosonate biosynthesis; CMP-3-deoxy-D-manno-octulosonate from 3-deoxy-D-manno-octulosonate and CTP: step 1/1.</text>
</comment>